<reference evidence="4" key="1">
    <citation type="journal article" date="2019" name="Int. J. Syst. Evol. Microbiol.">
        <title>The Global Catalogue of Microorganisms (GCM) 10K type strain sequencing project: providing services to taxonomists for standard genome sequencing and annotation.</title>
        <authorList>
            <consortium name="The Broad Institute Genomics Platform"/>
            <consortium name="The Broad Institute Genome Sequencing Center for Infectious Disease"/>
            <person name="Wu L."/>
            <person name="Ma J."/>
        </authorList>
    </citation>
    <scope>NUCLEOTIDE SEQUENCE [LARGE SCALE GENOMIC DNA]</scope>
    <source>
        <strain evidence="4">CGMCC 4.7198</strain>
    </source>
</reference>
<accession>A0ABW2VWU5</accession>
<keyword evidence="2" id="KW-0472">Membrane</keyword>
<proteinExistence type="predicted"/>
<dbReference type="EMBL" id="JBHTEC010000004">
    <property type="protein sequence ID" value="MFD0287688.1"/>
    <property type="molecule type" value="Genomic_DNA"/>
</dbReference>
<gene>
    <name evidence="3" type="ORF">ACFQZP_39905</name>
</gene>
<feature type="transmembrane region" description="Helical" evidence="2">
    <location>
        <begin position="76"/>
        <end position="94"/>
    </location>
</feature>
<evidence type="ECO:0000313" key="4">
    <source>
        <dbReference type="Proteomes" id="UP001596957"/>
    </source>
</evidence>
<dbReference type="RefSeq" id="WP_381301668.1">
    <property type="nucleotide sequence ID" value="NZ_JBHTEC010000004.1"/>
</dbReference>
<comment type="caution">
    <text evidence="3">The sequence shown here is derived from an EMBL/GenBank/DDBJ whole genome shotgun (WGS) entry which is preliminary data.</text>
</comment>
<sequence length="200" mass="20877">MSAAAEDLDEDLVGRCYTKARRAPLVHGVVRSVNGGPNFRLPFGPYTFTQLAAIILSVGLLILSRPLWGGHGLADIVVLLAVPFGAAFAMRHLHIDGRNPAAAAASVALMLAGPRWGRLHGRPLRPVRAQRDDPLVTLAAPAAEDEPPAPVRAAASPARRAQPAAATREAATPASHAAPMASGVQALLARRTPAPTDLEN</sequence>
<keyword evidence="2" id="KW-0812">Transmembrane</keyword>
<keyword evidence="2" id="KW-1133">Transmembrane helix</keyword>
<evidence type="ECO:0000256" key="1">
    <source>
        <dbReference type="SAM" id="MobiDB-lite"/>
    </source>
</evidence>
<keyword evidence="4" id="KW-1185">Reference proteome</keyword>
<feature type="region of interest" description="Disordered" evidence="1">
    <location>
        <begin position="138"/>
        <end position="200"/>
    </location>
</feature>
<protein>
    <recommendedName>
        <fullName evidence="5">Integral membrane protein</fullName>
    </recommendedName>
</protein>
<evidence type="ECO:0008006" key="5">
    <source>
        <dbReference type="Google" id="ProtNLM"/>
    </source>
</evidence>
<evidence type="ECO:0000313" key="3">
    <source>
        <dbReference type="EMBL" id="MFD0287688.1"/>
    </source>
</evidence>
<feature type="transmembrane region" description="Helical" evidence="2">
    <location>
        <begin position="43"/>
        <end position="64"/>
    </location>
</feature>
<name>A0ABW2VWU5_9ACTN</name>
<feature type="compositionally biased region" description="Low complexity" evidence="1">
    <location>
        <begin position="151"/>
        <end position="181"/>
    </location>
</feature>
<organism evidence="3 4">
    <name type="scientific">Streptomyces lutosisoli</name>
    <dbReference type="NCBI Taxonomy" id="2665721"/>
    <lineage>
        <taxon>Bacteria</taxon>
        <taxon>Bacillati</taxon>
        <taxon>Actinomycetota</taxon>
        <taxon>Actinomycetes</taxon>
        <taxon>Kitasatosporales</taxon>
        <taxon>Streptomycetaceae</taxon>
        <taxon>Streptomyces</taxon>
    </lineage>
</organism>
<dbReference type="Proteomes" id="UP001596957">
    <property type="component" value="Unassembled WGS sequence"/>
</dbReference>
<evidence type="ECO:0000256" key="2">
    <source>
        <dbReference type="SAM" id="Phobius"/>
    </source>
</evidence>